<dbReference type="OrthoDB" id="1446110at2"/>
<keyword evidence="3" id="KW-1185">Reference proteome</keyword>
<keyword evidence="1" id="KW-0812">Transmembrane</keyword>
<proteinExistence type="predicted"/>
<accession>A0A5B7SQU4</accession>
<dbReference type="AlphaFoldDB" id="A0A5B7SQU4"/>
<keyword evidence="1" id="KW-0472">Membrane</keyword>
<protein>
    <submittedName>
        <fullName evidence="2">Uncharacterized protein</fullName>
    </submittedName>
</protein>
<dbReference type="RefSeq" id="WP_138851690.1">
    <property type="nucleotide sequence ID" value="NZ_CP040710.1"/>
</dbReference>
<reference evidence="2 3" key="1">
    <citation type="submission" date="2019-05" db="EMBL/GenBank/DDBJ databases">
        <title>Genome sequencing of F202Z8.</title>
        <authorList>
            <person name="Kwon Y.M."/>
        </authorList>
    </citation>
    <scope>NUCLEOTIDE SEQUENCE [LARGE SCALE GENOMIC DNA]</scope>
    <source>
        <strain evidence="2 3">F202Z8</strain>
    </source>
</reference>
<feature type="transmembrane region" description="Helical" evidence="1">
    <location>
        <begin position="16"/>
        <end position="35"/>
    </location>
</feature>
<evidence type="ECO:0000313" key="2">
    <source>
        <dbReference type="EMBL" id="QCW99337.1"/>
    </source>
</evidence>
<name>A0A5B7SQU4_9FLAO</name>
<gene>
    <name evidence="2" type="ORF">FGM00_04125</name>
</gene>
<dbReference type="KEGG" id="asag:FGM00_04125"/>
<dbReference type="EMBL" id="CP040710">
    <property type="protein sequence ID" value="QCW99337.1"/>
    <property type="molecule type" value="Genomic_DNA"/>
</dbReference>
<feature type="transmembrane region" description="Helical" evidence="1">
    <location>
        <begin position="55"/>
        <end position="82"/>
    </location>
</feature>
<dbReference type="Proteomes" id="UP000310017">
    <property type="component" value="Chromosome"/>
</dbReference>
<keyword evidence="1" id="KW-1133">Transmembrane helix</keyword>
<organism evidence="2 3">
    <name type="scientific">Aggregatimonas sangjinii</name>
    <dbReference type="NCBI Taxonomy" id="2583587"/>
    <lineage>
        <taxon>Bacteria</taxon>
        <taxon>Pseudomonadati</taxon>
        <taxon>Bacteroidota</taxon>
        <taxon>Flavobacteriia</taxon>
        <taxon>Flavobacteriales</taxon>
        <taxon>Flavobacteriaceae</taxon>
        <taxon>Aggregatimonas</taxon>
    </lineage>
</organism>
<sequence>MNNMYTGKSSRNPNMPLIWGVVIGLGLIAFGIYLYTDLAAWENSDEEMRMNSLLWLLYDTGGKIAVTGFFALIGVVAVFSGYKQTNTLRKLKKEAGKNF</sequence>
<evidence type="ECO:0000256" key="1">
    <source>
        <dbReference type="SAM" id="Phobius"/>
    </source>
</evidence>
<evidence type="ECO:0000313" key="3">
    <source>
        <dbReference type="Proteomes" id="UP000310017"/>
    </source>
</evidence>